<dbReference type="AlphaFoldDB" id="A0A0E9UKF3"/>
<organism evidence="1">
    <name type="scientific">Anguilla anguilla</name>
    <name type="common">European freshwater eel</name>
    <name type="synonym">Muraena anguilla</name>
    <dbReference type="NCBI Taxonomy" id="7936"/>
    <lineage>
        <taxon>Eukaryota</taxon>
        <taxon>Metazoa</taxon>
        <taxon>Chordata</taxon>
        <taxon>Craniata</taxon>
        <taxon>Vertebrata</taxon>
        <taxon>Euteleostomi</taxon>
        <taxon>Actinopterygii</taxon>
        <taxon>Neopterygii</taxon>
        <taxon>Teleostei</taxon>
        <taxon>Anguilliformes</taxon>
        <taxon>Anguillidae</taxon>
        <taxon>Anguilla</taxon>
    </lineage>
</organism>
<sequence length="41" mass="4678">MPATSRTQKGRETSVPFLPASPLPDFFLVIMNEIKPEIKYQ</sequence>
<dbReference type="EMBL" id="GBXM01042356">
    <property type="protein sequence ID" value="JAH66221.1"/>
    <property type="molecule type" value="Transcribed_RNA"/>
</dbReference>
<proteinExistence type="predicted"/>
<protein>
    <submittedName>
        <fullName evidence="1">Uncharacterized protein</fullName>
    </submittedName>
</protein>
<evidence type="ECO:0000313" key="1">
    <source>
        <dbReference type="EMBL" id="JAH66221.1"/>
    </source>
</evidence>
<accession>A0A0E9UKF3</accession>
<reference evidence="1" key="2">
    <citation type="journal article" date="2015" name="Fish Shellfish Immunol.">
        <title>Early steps in the European eel (Anguilla anguilla)-Vibrio vulnificus interaction in the gills: Role of the RtxA13 toxin.</title>
        <authorList>
            <person name="Callol A."/>
            <person name="Pajuelo D."/>
            <person name="Ebbesson L."/>
            <person name="Teles M."/>
            <person name="MacKenzie S."/>
            <person name="Amaro C."/>
        </authorList>
    </citation>
    <scope>NUCLEOTIDE SEQUENCE</scope>
</reference>
<name>A0A0E9UKF3_ANGAN</name>
<reference evidence="1" key="1">
    <citation type="submission" date="2014-11" db="EMBL/GenBank/DDBJ databases">
        <authorList>
            <person name="Amaro Gonzalez C."/>
        </authorList>
    </citation>
    <scope>NUCLEOTIDE SEQUENCE</scope>
</reference>